<comment type="caution">
    <text evidence="2">The sequence shown here is derived from an EMBL/GenBank/DDBJ whole genome shotgun (WGS) entry which is preliminary data.</text>
</comment>
<evidence type="ECO:0000313" key="2">
    <source>
        <dbReference type="EMBL" id="KAG5461463.1"/>
    </source>
</evidence>
<accession>A0A8H7ZYR0</accession>
<feature type="compositionally biased region" description="Low complexity" evidence="1">
    <location>
        <begin position="170"/>
        <end position="193"/>
    </location>
</feature>
<dbReference type="AlphaFoldDB" id="A0A8H7ZYR0"/>
<dbReference type="Proteomes" id="UP000673691">
    <property type="component" value="Unassembled WGS sequence"/>
</dbReference>
<dbReference type="EMBL" id="JAEFCI010003609">
    <property type="protein sequence ID" value="KAG5461463.1"/>
    <property type="molecule type" value="Genomic_DNA"/>
</dbReference>
<feature type="compositionally biased region" description="Low complexity" evidence="1">
    <location>
        <begin position="283"/>
        <end position="303"/>
    </location>
</feature>
<gene>
    <name evidence="2" type="ORF">BJ554DRAFT_6339</name>
</gene>
<feature type="non-terminal residue" evidence="2">
    <location>
        <position position="463"/>
    </location>
</feature>
<organism evidence="2 3">
    <name type="scientific">Olpidium bornovanus</name>
    <dbReference type="NCBI Taxonomy" id="278681"/>
    <lineage>
        <taxon>Eukaryota</taxon>
        <taxon>Fungi</taxon>
        <taxon>Fungi incertae sedis</taxon>
        <taxon>Olpidiomycota</taxon>
        <taxon>Olpidiomycotina</taxon>
        <taxon>Olpidiomycetes</taxon>
        <taxon>Olpidiales</taxon>
        <taxon>Olpidiaceae</taxon>
        <taxon>Olpidium</taxon>
    </lineage>
</organism>
<protein>
    <submittedName>
        <fullName evidence="2">Uncharacterized protein</fullName>
    </submittedName>
</protein>
<feature type="compositionally biased region" description="Low complexity" evidence="1">
    <location>
        <begin position="231"/>
        <end position="245"/>
    </location>
</feature>
<feature type="compositionally biased region" description="Low complexity" evidence="1">
    <location>
        <begin position="112"/>
        <end position="162"/>
    </location>
</feature>
<evidence type="ECO:0000256" key="1">
    <source>
        <dbReference type="SAM" id="MobiDB-lite"/>
    </source>
</evidence>
<feature type="compositionally biased region" description="Low complexity" evidence="1">
    <location>
        <begin position="314"/>
        <end position="324"/>
    </location>
</feature>
<proteinExistence type="predicted"/>
<sequence>MEARDGTRRGCVAAGRTASRRTRRARGAAAGAAAAACAVAATAGAATAAARTCLSFAPPRRASGCCPPRSRACSFRAARPCRPARRTPPPGRRTAVPPSPLGCPSARRRNRSLPAGRSARSAASGHRACRPSGRLGPAAAAAAPGRERGSSGCRAAAAAAAPGRERGKSGCRAAARAAALSRRSGRGSPAGAGISHPPPASKANNRAPAPDPATGPWRRGRPRECSCATEAAARPLPAGPGCARPPAAPPPAFGPFPADPLRPAAPAAEWVWEPSAGRPSAFSPRPGRGSPAAAASHPVVPAPEVGPCRRRPPRSCSCATAAAARRTRHPPAKADPRSTRTSGWASPASCSSFSTRGSTSSRRSRQRPNPTLITPKRKGKWREKAAKKWQGAEAMRCRRYQSVTLLRLAAQTKAELATFVCRAHTVVSDNTYGLRDRRCCIHHASPHLTAGCAGIYMAEPAPA</sequence>
<feature type="compositionally biased region" description="Low complexity" evidence="1">
    <location>
        <begin position="349"/>
        <end position="361"/>
    </location>
</feature>
<keyword evidence="3" id="KW-1185">Reference proteome</keyword>
<reference evidence="2 3" key="1">
    <citation type="journal article" name="Sci. Rep.">
        <title>Genome-scale phylogenetic analyses confirm Olpidium as the closest living zoosporic fungus to the non-flagellated, terrestrial fungi.</title>
        <authorList>
            <person name="Chang Y."/>
            <person name="Rochon D."/>
            <person name="Sekimoto S."/>
            <person name="Wang Y."/>
            <person name="Chovatia M."/>
            <person name="Sandor L."/>
            <person name="Salamov A."/>
            <person name="Grigoriev I.V."/>
            <person name="Stajich J.E."/>
            <person name="Spatafora J.W."/>
        </authorList>
    </citation>
    <scope>NUCLEOTIDE SEQUENCE [LARGE SCALE GENOMIC DNA]</scope>
    <source>
        <strain evidence="2">S191</strain>
    </source>
</reference>
<name>A0A8H7ZYR0_9FUNG</name>
<feature type="compositionally biased region" description="Pro residues" evidence="1">
    <location>
        <begin position="246"/>
        <end position="260"/>
    </location>
</feature>
<feature type="region of interest" description="Disordered" evidence="1">
    <location>
        <begin position="81"/>
        <end position="379"/>
    </location>
</feature>
<feature type="compositionally biased region" description="Pro residues" evidence="1">
    <location>
        <begin position="86"/>
        <end position="101"/>
    </location>
</feature>
<evidence type="ECO:0000313" key="3">
    <source>
        <dbReference type="Proteomes" id="UP000673691"/>
    </source>
</evidence>